<evidence type="ECO:0000313" key="2">
    <source>
        <dbReference type="EMBL" id="CEI40744.1"/>
    </source>
</evidence>
<protein>
    <submittedName>
        <fullName evidence="2">Uncharacterized protein</fullName>
    </submittedName>
</protein>
<keyword evidence="3" id="KW-1185">Reference proteome</keyword>
<feature type="transmembrane region" description="Helical" evidence="1">
    <location>
        <begin position="48"/>
        <end position="68"/>
    </location>
</feature>
<keyword evidence="1" id="KW-1133">Transmembrane helix</keyword>
<name>A0A2L2SQY5_9HYPO</name>
<reference evidence="3" key="1">
    <citation type="submission" date="2014-10" db="EMBL/GenBank/DDBJ databases">
        <authorList>
            <person name="King R."/>
        </authorList>
    </citation>
    <scope>NUCLEOTIDE SEQUENCE [LARGE SCALE GENOMIC DNA]</scope>
    <source>
        <strain evidence="3">A3/5</strain>
    </source>
</reference>
<dbReference type="Proteomes" id="UP000245910">
    <property type="component" value="Chromosome IIII"/>
</dbReference>
<evidence type="ECO:0000256" key="1">
    <source>
        <dbReference type="SAM" id="Phobius"/>
    </source>
</evidence>
<dbReference type="EMBL" id="LN649232">
    <property type="protein sequence ID" value="CEI40744.1"/>
    <property type="molecule type" value="Genomic_DNA"/>
</dbReference>
<dbReference type="AlphaFoldDB" id="A0A2L2SQY5"/>
<sequence>MAILYGTVLDRYPSPISSGDVASHHFLIVGTRDHVRFGEGPRAFPLNIFYSFIAVTVVPGLAMDAGLVKMGPGYNLTC</sequence>
<keyword evidence="1" id="KW-0472">Membrane</keyword>
<organism evidence="2 3">
    <name type="scientific">Fusarium venenatum</name>
    <dbReference type="NCBI Taxonomy" id="56646"/>
    <lineage>
        <taxon>Eukaryota</taxon>
        <taxon>Fungi</taxon>
        <taxon>Dikarya</taxon>
        <taxon>Ascomycota</taxon>
        <taxon>Pezizomycotina</taxon>
        <taxon>Sordariomycetes</taxon>
        <taxon>Hypocreomycetidae</taxon>
        <taxon>Hypocreales</taxon>
        <taxon>Nectriaceae</taxon>
        <taxon>Fusarium</taxon>
    </lineage>
</organism>
<accession>A0A2L2SQY5</accession>
<evidence type="ECO:0000313" key="3">
    <source>
        <dbReference type="Proteomes" id="UP000245910"/>
    </source>
</evidence>
<proteinExistence type="predicted"/>
<keyword evidence="1" id="KW-0812">Transmembrane</keyword>